<dbReference type="SUPFAM" id="SSF57095">
    <property type="entry name" value="Scorpion toxin-like"/>
    <property type="match status" value="1"/>
</dbReference>
<evidence type="ECO:0000259" key="1">
    <source>
        <dbReference type="SMART" id="SM00505"/>
    </source>
</evidence>
<organism evidence="2 3">
    <name type="scientific">Striga asiatica</name>
    <name type="common">Asiatic witchweed</name>
    <name type="synonym">Buchnera asiatica</name>
    <dbReference type="NCBI Taxonomy" id="4170"/>
    <lineage>
        <taxon>Eukaryota</taxon>
        <taxon>Viridiplantae</taxon>
        <taxon>Streptophyta</taxon>
        <taxon>Embryophyta</taxon>
        <taxon>Tracheophyta</taxon>
        <taxon>Spermatophyta</taxon>
        <taxon>Magnoliopsida</taxon>
        <taxon>eudicotyledons</taxon>
        <taxon>Gunneridae</taxon>
        <taxon>Pentapetalae</taxon>
        <taxon>asterids</taxon>
        <taxon>lamiids</taxon>
        <taxon>Lamiales</taxon>
        <taxon>Orobanchaceae</taxon>
        <taxon>Buchnereae</taxon>
        <taxon>Striga</taxon>
    </lineage>
</organism>
<feature type="domain" description="Knottins-like" evidence="1">
    <location>
        <begin position="15"/>
        <end position="57"/>
    </location>
</feature>
<accession>A0A5A7R675</accession>
<proteinExistence type="predicted"/>
<evidence type="ECO:0000313" key="3">
    <source>
        <dbReference type="Proteomes" id="UP000325081"/>
    </source>
</evidence>
<sequence length="294" mass="33425">MVAMINGNEKGMADICESPSAQFKGPCLYDRDCRIICSTEGFPDGHCKGSCICRASPCKTTLVSSSAISSILISSFTFSDHKVQDFNLFRQRLFYYRIYIICTFMLIRKKHSLKRFSIFKIIPRPFIAKKATPKFRTHAFTTQETRQCPCVKKSLDGLPEHLKPRPCIYNEKSMQSLGGYRTRSRTSFIFWPLGGLPNDFGLLNGLDSIDMKLRSDFCRSLNGGSCMRASAGGFEDFAFCLLYLGPPKPVEISISFNESFGFCMCNYNRCRLRRQYGQGEMEDTNGEIKWENKA</sequence>
<dbReference type="InterPro" id="IPR003614">
    <property type="entry name" value="Knottins"/>
</dbReference>
<dbReference type="OrthoDB" id="683455at2759"/>
<dbReference type="GO" id="GO:0006952">
    <property type="term" value="P:defense response"/>
    <property type="evidence" value="ECO:0007669"/>
    <property type="project" value="InterPro"/>
</dbReference>
<dbReference type="Gene3D" id="3.30.30.10">
    <property type="entry name" value="Knottin, scorpion toxin-like"/>
    <property type="match status" value="1"/>
</dbReference>
<dbReference type="InterPro" id="IPR036574">
    <property type="entry name" value="Scorpion_toxin-like_sf"/>
</dbReference>
<reference evidence="3" key="1">
    <citation type="journal article" date="2019" name="Curr. Biol.">
        <title>Genome Sequence of Striga asiatica Provides Insight into the Evolution of Plant Parasitism.</title>
        <authorList>
            <person name="Yoshida S."/>
            <person name="Kim S."/>
            <person name="Wafula E.K."/>
            <person name="Tanskanen J."/>
            <person name="Kim Y.M."/>
            <person name="Honaas L."/>
            <person name="Yang Z."/>
            <person name="Spallek T."/>
            <person name="Conn C.E."/>
            <person name="Ichihashi Y."/>
            <person name="Cheong K."/>
            <person name="Cui S."/>
            <person name="Der J.P."/>
            <person name="Gundlach H."/>
            <person name="Jiao Y."/>
            <person name="Hori C."/>
            <person name="Ishida J.K."/>
            <person name="Kasahara H."/>
            <person name="Kiba T."/>
            <person name="Kim M.S."/>
            <person name="Koo N."/>
            <person name="Laohavisit A."/>
            <person name="Lee Y.H."/>
            <person name="Lumba S."/>
            <person name="McCourt P."/>
            <person name="Mortimer J.C."/>
            <person name="Mutuku J.M."/>
            <person name="Nomura T."/>
            <person name="Sasaki-Sekimoto Y."/>
            <person name="Seto Y."/>
            <person name="Wang Y."/>
            <person name="Wakatake T."/>
            <person name="Sakakibara H."/>
            <person name="Demura T."/>
            <person name="Yamaguchi S."/>
            <person name="Yoneyama K."/>
            <person name="Manabe R.I."/>
            <person name="Nelson D.C."/>
            <person name="Schulman A.H."/>
            <person name="Timko M.P."/>
            <person name="dePamphilis C.W."/>
            <person name="Choi D."/>
            <person name="Shirasu K."/>
        </authorList>
    </citation>
    <scope>NUCLEOTIDE SEQUENCE [LARGE SCALE GENOMIC DNA]</scope>
    <source>
        <strain evidence="3">cv. UVA1</strain>
    </source>
</reference>
<dbReference type="Proteomes" id="UP000325081">
    <property type="component" value="Unassembled WGS sequence"/>
</dbReference>
<dbReference type="EMBL" id="BKCP01010514">
    <property type="protein sequence ID" value="GER52928.1"/>
    <property type="molecule type" value="Genomic_DNA"/>
</dbReference>
<comment type="caution">
    <text evidence="2">The sequence shown here is derived from an EMBL/GenBank/DDBJ whole genome shotgun (WGS) entry which is preliminary data.</text>
</comment>
<name>A0A5A7R675_STRAF</name>
<protein>
    <submittedName>
        <fullName evidence="2">Defensin</fullName>
    </submittedName>
</protein>
<dbReference type="AlphaFoldDB" id="A0A5A7R675"/>
<gene>
    <name evidence="2" type="ORF">STAS_30407</name>
</gene>
<keyword evidence="3" id="KW-1185">Reference proteome</keyword>
<evidence type="ECO:0000313" key="2">
    <source>
        <dbReference type="EMBL" id="GER52928.1"/>
    </source>
</evidence>
<dbReference type="SMART" id="SM00505">
    <property type="entry name" value="Knot1"/>
    <property type="match status" value="1"/>
</dbReference>
<dbReference type="Pfam" id="PF00304">
    <property type="entry name" value="Gamma-thionin"/>
    <property type="match status" value="1"/>
</dbReference>